<dbReference type="EMBL" id="SMMG02000002">
    <property type="protein sequence ID" value="KAA3484450.1"/>
    <property type="molecule type" value="Genomic_DNA"/>
</dbReference>
<dbReference type="GO" id="GO:0006508">
    <property type="term" value="P:proteolysis"/>
    <property type="evidence" value="ECO:0007669"/>
    <property type="project" value="UniProtKB-KW"/>
</dbReference>
<sequence length="67" mass="7703">MLRGCILEFQGSWEEYFPLAEFTYNNSFQSSIQMAPYESLYGSEKEVNPSCESVVAEPRHGRRPHGN</sequence>
<proteinExistence type="predicted"/>
<reference evidence="2" key="1">
    <citation type="journal article" date="2019" name="Plant Biotechnol. J.">
        <title>Genome sequencing of the Australian wild diploid species Gossypium australe highlights disease resistance and delayed gland morphogenesis.</title>
        <authorList>
            <person name="Cai Y."/>
            <person name="Cai X."/>
            <person name="Wang Q."/>
            <person name="Wang P."/>
            <person name="Zhang Y."/>
            <person name="Cai C."/>
            <person name="Xu Y."/>
            <person name="Wang K."/>
            <person name="Zhou Z."/>
            <person name="Wang C."/>
            <person name="Geng S."/>
            <person name="Li B."/>
            <person name="Dong Q."/>
            <person name="Hou Y."/>
            <person name="Wang H."/>
            <person name="Ai P."/>
            <person name="Liu Z."/>
            <person name="Yi F."/>
            <person name="Sun M."/>
            <person name="An G."/>
            <person name="Cheng J."/>
            <person name="Zhang Y."/>
            <person name="Shi Q."/>
            <person name="Xie Y."/>
            <person name="Shi X."/>
            <person name="Chang Y."/>
            <person name="Huang F."/>
            <person name="Chen Y."/>
            <person name="Hong S."/>
            <person name="Mi L."/>
            <person name="Sun Q."/>
            <person name="Zhang L."/>
            <person name="Zhou B."/>
            <person name="Peng R."/>
            <person name="Zhang X."/>
            <person name="Liu F."/>
        </authorList>
    </citation>
    <scope>NUCLEOTIDE SEQUENCE [LARGE SCALE GENOMIC DNA]</scope>
    <source>
        <strain evidence="2">cv. PA1801</strain>
    </source>
</reference>
<dbReference type="Gene3D" id="3.30.420.10">
    <property type="entry name" value="Ribonuclease H-like superfamily/Ribonuclease H"/>
    <property type="match status" value="1"/>
</dbReference>
<dbReference type="OrthoDB" id="6428870at2759"/>
<comment type="caution">
    <text evidence="1">The sequence shown here is derived from an EMBL/GenBank/DDBJ whole genome shotgun (WGS) entry which is preliminary data.</text>
</comment>
<dbReference type="Proteomes" id="UP000325315">
    <property type="component" value="Unassembled WGS sequence"/>
</dbReference>
<keyword evidence="1" id="KW-0378">Hydrolase</keyword>
<keyword evidence="1" id="KW-0645">Protease</keyword>
<name>A0A5B6WRG5_9ROSI</name>
<protein>
    <submittedName>
        <fullName evidence="1">Gag protease polyprotein</fullName>
    </submittedName>
</protein>
<evidence type="ECO:0000313" key="1">
    <source>
        <dbReference type="EMBL" id="KAA3484450.1"/>
    </source>
</evidence>
<accession>A0A5B6WRG5</accession>
<dbReference type="GO" id="GO:0003676">
    <property type="term" value="F:nucleic acid binding"/>
    <property type="evidence" value="ECO:0007669"/>
    <property type="project" value="InterPro"/>
</dbReference>
<gene>
    <name evidence="1" type="ORF">EPI10_006534</name>
</gene>
<dbReference type="InterPro" id="IPR036397">
    <property type="entry name" value="RNaseH_sf"/>
</dbReference>
<dbReference type="GO" id="GO:0008233">
    <property type="term" value="F:peptidase activity"/>
    <property type="evidence" value="ECO:0007669"/>
    <property type="project" value="UniProtKB-KW"/>
</dbReference>
<evidence type="ECO:0000313" key="2">
    <source>
        <dbReference type="Proteomes" id="UP000325315"/>
    </source>
</evidence>
<dbReference type="AlphaFoldDB" id="A0A5B6WRG5"/>
<organism evidence="1 2">
    <name type="scientific">Gossypium australe</name>
    <dbReference type="NCBI Taxonomy" id="47621"/>
    <lineage>
        <taxon>Eukaryota</taxon>
        <taxon>Viridiplantae</taxon>
        <taxon>Streptophyta</taxon>
        <taxon>Embryophyta</taxon>
        <taxon>Tracheophyta</taxon>
        <taxon>Spermatophyta</taxon>
        <taxon>Magnoliopsida</taxon>
        <taxon>eudicotyledons</taxon>
        <taxon>Gunneridae</taxon>
        <taxon>Pentapetalae</taxon>
        <taxon>rosids</taxon>
        <taxon>malvids</taxon>
        <taxon>Malvales</taxon>
        <taxon>Malvaceae</taxon>
        <taxon>Malvoideae</taxon>
        <taxon>Gossypium</taxon>
    </lineage>
</organism>
<keyword evidence="2" id="KW-1185">Reference proteome</keyword>